<protein>
    <recommendedName>
        <fullName evidence="3">SH3b domain-containing protein</fullName>
    </recommendedName>
</protein>
<dbReference type="RefSeq" id="WP_136972426.1">
    <property type="nucleotide sequence ID" value="NZ_JARZHI010000066.1"/>
</dbReference>
<dbReference type="Proteomes" id="UP001160301">
    <property type="component" value="Unassembled WGS sequence"/>
</dbReference>
<sequence>MSFVAVWKRSEADVLPPAPVPMVVSGNAPEVPAPVERPRMRKAVVNIRRPDLKNGVLRTLPGLDTPRAAFVPHGTLVDVGRAKTEAGQMWYHVRAVVNGVAYEGWMHADILDPVP</sequence>
<proteinExistence type="predicted"/>
<dbReference type="EMBL" id="JARZHI010000066">
    <property type="protein sequence ID" value="MDI1435818.1"/>
    <property type="molecule type" value="Genomic_DNA"/>
</dbReference>
<keyword evidence="2" id="KW-1185">Reference proteome</keyword>
<comment type="caution">
    <text evidence="1">The sequence shown here is derived from an EMBL/GenBank/DDBJ whole genome shotgun (WGS) entry which is preliminary data.</text>
</comment>
<accession>A0ABT6P5I6</accession>
<gene>
    <name evidence="1" type="ORF">QHF89_40310</name>
</gene>
<organism evidence="1 2">
    <name type="scientific">Polyangium sorediatum</name>
    <dbReference type="NCBI Taxonomy" id="889274"/>
    <lineage>
        <taxon>Bacteria</taxon>
        <taxon>Pseudomonadati</taxon>
        <taxon>Myxococcota</taxon>
        <taxon>Polyangia</taxon>
        <taxon>Polyangiales</taxon>
        <taxon>Polyangiaceae</taxon>
        <taxon>Polyangium</taxon>
    </lineage>
</organism>
<evidence type="ECO:0000313" key="2">
    <source>
        <dbReference type="Proteomes" id="UP001160301"/>
    </source>
</evidence>
<evidence type="ECO:0008006" key="3">
    <source>
        <dbReference type="Google" id="ProtNLM"/>
    </source>
</evidence>
<evidence type="ECO:0000313" key="1">
    <source>
        <dbReference type="EMBL" id="MDI1435818.1"/>
    </source>
</evidence>
<name>A0ABT6P5I6_9BACT</name>
<reference evidence="1 2" key="1">
    <citation type="submission" date="2023-04" db="EMBL/GenBank/DDBJ databases">
        <title>The genome sequence of Polyangium sorediatum DSM14670.</title>
        <authorList>
            <person name="Zhang X."/>
        </authorList>
    </citation>
    <scope>NUCLEOTIDE SEQUENCE [LARGE SCALE GENOMIC DNA]</scope>
    <source>
        <strain evidence="1 2">DSM 14670</strain>
    </source>
</reference>